<dbReference type="InterPro" id="IPR007630">
    <property type="entry name" value="RNA_pol_sigma70_r4"/>
</dbReference>
<dbReference type="GO" id="GO:0003700">
    <property type="term" value="F:DNA-binding transcription factor activity"/>
    <property type="evidence" value="ECO:0007669"/>
    <property type="project" value="InterPro"/>
</dbReference>
<dbReference type="CDD" id="cd06171">
    <property type="entry name" value="Sigma70_r4"/>
    <property type="match status" value="1"/>
</dbReference>
<dbReference type="GO" id="GO:0006352">
    <property type="term" value="P:DNA-templated transcription initiation"/>
    <property type="evidence" value="ECO:0007669"/>
    <property type="project" value="InterPro"/>
</dbReference>
<evidence type="ECO:0000259" key="1">
    <source>
        <dbReference type="Pfam" id="PF04545"/>
    </source>
</evidence>
<dbReference type="PRINTS" id="PR00046">
    <property type="entry name" value="SIGMA70FCT"/>
</dbReference>
<dbReference type="SUPFAM" id="SSF88659">
    <property type="entry name" value="Sigma3 and sigma4 domains of RNA polymerase sigma factors"/>
    <property type="match status" value="1"/>
</dbReference>
<sequence length="148" mass="17846">MRGRALPHYGKLGVASLSSEVKTIWYSRHIEPEPCEPIDFWWPTQTDPDLWIRQDFARRLVAITPLTEQEEQVVILCVLDNCTLREAGEVMGRTQERVRQILMKAMRRFRKHQSELTGVPMWELDDRVMPWFWWRHEQRRERDKTART</sequence>
<accession>A0A6J5M8W1</accession>
<proteinExistence type="predicted"/>
<dbReference type="Gene3D" id="1.20.140.160">
    <property type="match status" value="1"/>
</dbReference>
<feature type="domain" description="RNA polymerase sigma-70 region 4" evidence="1">
    <location>
        <begin position="66"/>
        <end position="111"/>
    </location>
</feature>
<dbReference type="InterPro" id="IPR000943">
    <property type="entry name" value="RNA_pol_sigma70"/>
</dbReference>
<evidence type="ECO:0000313" key="2">
    <source>
        <dbReference type="EMBL" id="CAB4141600.1"/>
    </source>
</evidence>
<reference evidence="2" key="1">
    <citation type="submission" date="2020-04" db="EMBL/GenBank/DDBJ databases">
        <authorList>
            <person name="Chiriac C."/>
            <person name="Salcher M."/>
            <person name="Ghai R."/>
            <person name="Kavagutti S V."/>
        </authorList>
    </citation>
    <scope>NUCLEOTIDE SEQUENCE</scope>
</reference>
<dbReference type="Pfam" id="PF04545">
    <property type="entry name" value="Sigma70_r4"/>
    <property type="match status" value="1"/>
</dbReference>
<protein>
    <submittedName>
        <fullName evidence="2">Sigma70_r4 domain containing protein</fullName>
    </submittedName>
</protein>
<name>A0A6J5M8W1_9CAUD</name>
<organism evidence="2">
    <name type="scientific">uncultured Caudovirales phage</name>
    <dbReference type="NCBI Taxonomy" id="2100421"/>
    <lineage>
        <taxon>Viruses</taxon>
        <taxon>Duplodnaviria</taxon>
        <taxon>Heunggongvirae</taxon>
        <taxon>Uroviricota</taxon>
        <taxon>Caudoviricetes</taxon>
        <taxon>Peduoviridae</taxon>
        <taxon>Maltschvirus</taxon>
        <taxon>Maltschvirus maltsch</taxon>
    </lineage>
</organism>
<dbReference type="EMBL" id="LR796392">
    <property type="protein sequence ID" value="CAB4141600.1"/>
    <property type="molecule type" value="Genomic_DNA"/>
</dbReference>
<gene>
    <name evidence="2" type="ORF">UFOVP416_49</name>
</gene>
<dbReference type="InterPro" id="IPR013324">
    <property type="entry name" value="RNA_pol_sigma_r3/r4-like"/>
</dbReference>